<comment type="caution">
    <text evidence="1">The sequence shown here is derived from an EMBL/GenBank/DDBJ whole genome shotgun (WGS) entry which is preliminary data.</text>
</comment>
<protein>
    <submittedName>
        <fullName evidence="1">Uncharacterized protein</fullName>
    </submittedName>
</protein>
<evidence type="ECO:0000313" key="1">
    <source>
        <dbReference type="EMBL" id="KAJ6635545.1"/>
    </source>
</evidence>
<name>A0A9Q0RVC8_9DIPT</name>
<sequence>MSNQSVDVVQPTSIVGIIFDASPSLNLSRVSITYVLKSAKFFDCILSVVCAFVIATPLHYNTHLPCLDTNISCNIPPGYTLSAKPETFI</sequence>
<dbReference type="AlphaFoldDB" id="A0A9Q0RVC8"/>
<dbReference type="Proteomes" id="UP001151699">
    <property type="component" value="Chromosome C"/>
</dbReference>
<organism evidence="1 2">
    <name type="scientific">Pseudolycoriella hygida</name>
    <dbReference type="NCBI Taxonomy" id="35572"/>
    <lineage>
        <taxon>Eukaryota</taxon>
        <taxon>Metazoa</taxon>
        <taxon>Ecdysozoa</taxon>
        <taxon>Arthropoda</taxon>
        <taxon>Hexapoda</taxon>
        <taxon>Insecta</taxon>
        <taxon>Pterygota</taxon>
        <taxon>Neoptera</taxon>
        <taxon>Endopterygota</taxon>
        <taxon>Diptera</taxon>
        <taxon>Nematocera</taxon>
        <taxon>Sciaroidea</taxon>
        <taxon>Sciaridae</taxon>
        <taxon>Pseudolycoriella</taxon>
    </lineage>
</organism>
<proteinExistence type="predicted"/>
<keyword evidence="2" id="KW-1185">Reference proteome</keyword>
<accession>A0A9Q0RVC8</accession>
<reference evidence="1" key="1">
    <citation type="submission" date="2022-07" db="EMBL/GenBank/DDBJ databases">
        <authorList>
            <person name="Trinca V."/>
            <person name="Uliana J.V.C."/>
            <person name="Torres T.T."/>
            <person name="Ward R.J."/>
            <person name="Monesi N."/>
        </authorList>
    </citation>
    <scope>NUCLEOTIDE SEQUENCE</scope>
    <source>
        <strain evidence="1">HSMRA1968</strain>
        <tissue evidence="1">Whole embryos</tissue>
    </source>
</reference>
<gene>
    <name evidence="1" type="ORF">Bhyg_14131</name>
</gene>
<evidence type="ECO:0000313" key="2">
    <source>
        <dbReference type="Proteomes" id="UP001151699"/>
    </source>
</evidence>
<dbReference type="EMBL" id="WJQU01000004">
    <property type="protein sequence ID" value="KAJ6635545.1"/>
    <property type="molecule type" value="Genomic_DNA"/>
</dbReference>